<accession>A0A1A9VCC4</accession>
<dbReference type="VEuPathDB" id="VectorBase:GAUT032760"/>
<evidence type="ECO:0000313" key="1">
    <source>
        <dbReference type="EnsemblMetazoa" id="GAUT032760-PA"/>
    </source>
</evidence>
<organism evidence="1 2">
    <name type="scientific">Glossina austeni</name>
    <name type="common">Savannah tsetse fly</name>
    <dbReference type="NCBI Taxonomy" id="7395"/>
    <lineage>
        <taxon>Eukaryota</taxon>
        <taxon>Metazoa</taxon>
        <taxon>Ecdysozoa</taxon>
        <taxon>Arthropoda</taxon>
        <taxon>Hexapoda</taxon>
        <taxon>Insecta</taxon>
        <taxon>Pterygota</taxon>
        <taxon>Neoptera</taxon>
        <taxon>Endopterygota</taxon>
        <taxon>Diptera</taxon>
        <taxon>Brachycera</taxon>
        <taxon>Muscomorpha</taxon>
        <taxon>Hippoboscoidea</taxon>
        <taxon>Glossinidae</taxon>
        <taxon>Glossina</taxon>
    </lineage>
</organism>
<dbReference type="EnsemblMetazoa" id="GAUT032760-RA">
    <property type="protein sequence ID" value="GAUT032760-PA"/>
    <property type="gene ID" value="GAUT032760"/>
</dbReference>
<dbReference type="AlphaFoldDB" id="A0A1A9VCC4"/>
<reference evidence="1" key="1">
    <citation type="submission" date="2020-05" db="UniProtKB">
        <authorList>
            <consortium name="EnsemblMetazoa"/>
        </authorList>
    </citation>
    <scope>IDENTIFICATION</scope>
    <source>
        <strain evidence="1">TTRI</strain>
    </source>
</reference>
<protein>
    <submittedName>
        <fullName evidence="1">Uncharacterized protein</fullName>
    </submittedName>
</protein>
<dbReference type="Proteomes" id="UP000078200">
    <property type="component" value="Unassembled WGS sequence"/>
</dbReference>
<proteinExistence type="predicted"/>
<evidence type="ECO:0000313" key="2">
    <source>
        <dbReference type="Proteomes" id="UP000078200"/>
    </source>
</evidence>
<sequence length="154" mass="17636">MLIGVMKVLLSLILSLMFTVSLVNLVILIWSEYPTLFGSDASLTTVNQWLEENNLTDYKQLFKDKEKIRRDMLERRKPQNGKSVDPNTCFGDYHILARMVDTTVLQLVSLTSIEPNKGDRTCLATNITFISLLSRLQKAQDLSELRYLSQNVHV</sequence>
<keyword evidence="2" id="KW-1185">Reference proteome</keyword>
<name>A0A1A9VCC4_GLOAU</name>